<dbReference type="AlphaFoldDB" id="A0A5C8NK39"/>
<dbReference type="OrthoDB" id="892842at2"/>
<dbReference type="PANTHER" id="PTHR24567">
    <property type="entry name" value="CRP FAMILY TRANSCRIPTIONAL REGULATORY PROTEIN"/>
    <property type="match status" value="1"/>
</dbReference>
<sequence length="231" mass="25292">MALSSVGAMPRTTDWSLLASLPETEREQLLAHTRGRTYTRNEVLVREGDPSDSLHLVEAGRLAVRVGTAAGDTATLNVIGPGDWFGELSLLGDGAPTRTATVVALETATTRALTAGAFDDLRQRHPASGELLLTLLSRRVEELSDRLVEVMYESLDRRVYRSLQRLVRIYGDDSTRPVTVRITQEQLAGLVGSTRSSVNEVLQKLARRGVVELSRGRIVVHQPGELVRRAS</sequence>
<dbReference type="InterPro" id="IPR036390">
    <property type="entry name" value="WH_DNA-bd_sf"/>
</dbReference>
<keyword evidence="2" id="KW-0238">DNA-binding</keyword>
<dbReference type="InterPro" id="IPR012318">
    <property type="entry name" value="HTH_CRP"/>
</dbReference>
<dbReference type="InterPro" id="IPR000595">
    <property type="entry name" value="cNMP-bd_dom"/>
</dbReference>
<comment type="caution">
    <text evidence="6">The sequence shown here is derived from an EMBL/GenBank/DDBJ whole genome shotgun (WGS) entry which is preliminary data.</text>
</comment>
<dbReference type="SMART" id="SM00100">
    <property type="entry name" value="cNMP"/>
    <property type="match status" value="1"/>
</dbReference>
<accession>A0A5C8NK39</accession>
<dbReference type="EMBL" id="VDUX01000003">
    <property type="protein sequence ID" value="TXL61407.1"/>
    <property type="molecule type" value="Genomic_DNA"/>
</dbReference>
<dbReference type="CDD" id="cd00038">
    <property type="entry name" value="CAP_ED"/>
    <property type="match status" value="1"/>
</dbReference>
<dbReference type="SUPFAM" id="SSF51206">
    <property type="entry name" value="cAMP-binding domain-like"/>
    <property type="match status" value="1"/>
</dbReference>
<dbReference type="GO" id="GO:0003700">
    <property type="term" value="F:DNA-binding transcription factor activity"/>
    <property type="evidence" value="ECO:0007669"/>
    <property type="project" value="TreeGrafter"/>
</dbReference>
<dbReference type="PROSITE" id="PS51063">
    <property type="entry name" value="HTH_CRP_2"/>
    <property type="match status" value="1"/>
</dbReference>
<dbReference type="Gene3D" id="1.10.10.10">
    <property type="entry name" value="Winged helix-like DNA-binding domain superfamily/Winged helix DNA-binding domain"/>
    <property type="match status" value="1"/>
</dbReference>
<evidence type="ECO:0000313" key="6">
    <source>
        <dbReference type="EMBL" id="TXL61407.1"/>
    </source>
</evidence>
<reference evidence="6 7" key="1">
    <citation type="submission" date="2019-06" db="EMBL/GenBank/DDBJ databases">
        <title>Aeromicrobium sp. nov., isolated from a maize field.</title>
        <authorList>
            <person name="Lin S.-Y."/>
            <person name="Tsai C.-F."/>
            <person name="Young C.-C."/>
        </authorList>
    </citation>
    <scope>NUCLEOTIDE SEQUENCE [LARGE SCALE GENOMIC DNA]</scope>
    <source>
        <strain evidence="6 7">CC-CFT486</strain>
    </source>
</reference>
<dbReference type="RefSeq" id="WP_147685654.1">
    <property type="nucleotide sequence ID" value="NZ_VDUX01000003.1"/>
</dbReference>
<evidence type="ECO:0000256" key="3">
    <source>
        <dbReference type="ARBA" id="ARBA00023163"/>
    </source>
</evidence>
<dbReference type="InterPro" id="IPR014710">
    <property type="entry name" value="RmlC-like_jellyroll"/>
</dbReference>
<dbReference type="PROSITE" id="PS00889">
    <property type="entry name" value="CNMP_BINDING_2"/>
    <property type="match status" value="1"/>
</dbReference>
<protein>
    <submittedName>
        <fullName evidence="6">Crp/Fnr family transcriptional regulator</fullName>
    </submittedName>
</protein>
<feature type="domain" description="HTH crp-type" evidence="5">
    <location>
        <begin position="153"/>
        <end position="224"/>
    </location>
</feature>
<dbReference type="PROSITE" id="PS50042">
    <property type="entry name" value="CNMP_BINDING_3"/>
    <property type="match status" value="1"/>
</dbReference>
<dbReference type="InterPro" id="IPR036388">
    <property type="entry name" value="WH-like_DNA-bd_sf"/>
</dbReference>
<evidence type="ECO:0000256" key="2">
    <source>
        <dbReference type="ARBA" id="ARBA00023125"/>
    </source>
</evidence>
<dbReference type="Pfam" id="PF00027">
    <property type="entry name" value="cNMP_binding"/>
    <property type="match status" value="1"/>
</dbReference>
<evidence type="ECO:0000256" key="1">
    <source>
        <dbReference type="ARBA" id="ARBA00023015"/>
    </source>
</evidence>
<feature type="domain" description="Cyclic nucleotide-binding" evidence="4">
    <location>
        <begin position="17"/>
        <end position="121"/>
    </location>
</feature>
<dbReference type="GO" id="GO:0003677">
    <property type="term" value="F:DNA binding"/>
    <property type="evidence" value="ECO:0007669"/>
    <property type="project" value="UniProtKB-KW"/>
</dbReference>
<name>A0A5C8NK39_9ACTN</name>
<dbReference type="Pfam" id="PF13545">
    <property type="entry name" value="HTH_Crp_2"/>
    <property type="match status" value="1"/>
</dbReference>
<proteinExistence type="predicted"/>
<evidence type="ECO:0000313" key="7">
    <source>
        <dbReference type="Proteomes" id="UP000321571"/>
    </source>
</evidence>
<dbReference type="GO" id="GO:0005829">
    <property type="term" value="C:cytosol"/>
    <property type="evidence" value="ECO:0007669"/>
    <property type="project" value="TreeGrafter"/>
</dbReference>
<dbReference type="Proteomes" id="UP000321571">
    <property type="component" value="Unassembled WGS sequence"/>
</dbReference>
<evidence type="ECO:0000259" key="4">
    <source>
        <dbReference type="PROSITE" id="PS50042"/>
    </source>
</evidence>
<gene>
    <name evidence="6" type="ORF">FHP06_08240</name>
</gene>
<keyword evidence="3" id="KW-0804">Transcription</keyword>
<dbReference type="InterPro" id="IPR050397">
    <property type="entry name" value="Env_Response_Regulators"/>
</dbReference>
<organism evidence="6 7">
    <name type="scientific">Aeromicrobium terrae</name>
    <dbReference type="NCBI Taxonomy" id="2498846"/>
    <lineage>
        <taxon>Bacteria</taxon>
        <taxon>Bacillati</taxon>
        <taxon>Actinomycetota</taxon>
        <taxon>Actinomycetes</taxon>
        <taxon>Propionibacteriales</taxon>
        <taxon>Nocardioidaceae</taxon>
        <taxon>Aeromicrobium</taxon>
    </lineage>
</organism>
<dbReference type="SMART" id="SM00419">
    <property type="entry name" value="HTH_CRP"/>
    <property type="match status" value="1"/>
</dbReference>
<evidence type="ECO:0000259" key="5">
    <source>
        <dbReference type="PROSITE" id="PS51063"/>
    </source>
</evidence>
<keyword evidence="1" id="KW-0805">Transcription regulation</keyword>
<keyword evidence="7" id="KW-1185">Reference proteome</keyword>
<dbReference type="SUPFAM" id="SSF46785">
    <property type="entry name" value="Winged helix' DNA-binding domain"/>
    <property type="match status" value="1"/>
</dbReference>
<dbReference type="Gene3D" id="2.60.120.10">
    <property type="entry name" value="Jelly Rolls"/>
    <property type="match status" value="1"/>
</dbReference>
<dbReference type="PANTHER" id="PTHR24567:SF74">
    <property type="entry name" value="HTH-TYPE TRANSCRIPTIONAL REGULATOR ARCR"/>
    <property type="match status" value="1"/>
</dbReference>
<dbReference type="PRINTS" id="PR00103">
    <property type="entry name" value="CAMPKINASE"/>
</dbReference>
<dbReference type="InterPro" id="IPR018490">
    <property type="entry name" value="cNMP-bd_dom_sf"/>
</dbReference>
<dbReference type="InterPro" id="IPR018488">
    <property type="entry name" value="cNMP-bd_CS"/>
</dbReference>